<name>A0ABW0GV36_9HYPH</name>
<dbReference type="InterPro" id="IPR038385">
    <property type="entry name" value="Sua5/YwlC_C"/>
</dbReference>
<dbReference type="Proteomes" id="UP001596016">
    <property type="component" value="Unassembled WGS sequence"/>
</dbReference>
<dbReference type="Gene3D" id="3.90.870.10">
    <property type="entry name" value="DHBP synthase"/>
    <property type="match status" value="1"/>
</dbReference>
<dbReference type="InterPro" id="IPR050156">
    <property type="entry name" value="TC-AMP_synthase_SUA5"/>
</dbReference>
<keyword evidence="6 13" id="KW-0808">Transferase</keyword>
<dbReference type="PROSITE" id="PS51163">
    <property type="entry name" value="YRDC"/>
    <property type="match status" value="1"/>
</dbReference>
<keyword evidence="10 13" id="KW-0067">ATP-binding</keyword>
<dbReference type="NCBIfam" id="TIGR00057">
    <property type="entry name" value="L-threonylcarbamoyladenylate synthase"/>
    <property type="match status" value="1"/>
</dbReference>
<dbReference type="PANTHER" id="PTHR17490:SF16">
    <property type="entry name" value="THREONYLCARBAMOYL-AMP SYNTHASE"/>
    <property type="match status" value="1"/>
</dbReference>
<dbReference type="InterPro" id="IPR005145">
    <property type="entry name" value="Sua5_C"/>
</dbReference>
<organism evidence="15 16">
    <name type="scientific">Aquamicrobium segne</name>
    <dbReference type="NCBI Taxonomy" id="469547"/>
    <lineage>
        <taxon>Bacteria</taxon>
        <taxon>Pseudomonadati</taxon>
        <taxon>Pseudomonadota</taxon>
        <taxon>Alphaproteobacteria</taxon>
        <taxon>Hyphomicrobiales</taxon>
        <taxon>Phyllobacteriaceae</taxon>
        <taxon>Aquamicrobium</taxon>
    </lineage>
</organism>
<proteinExistence type="inferred from homology"/>
<evidence type="ECO:0000256" key="12">
    <source>
        <dbReference type="ARBA" id="ARBA00048366"/>
    </source>
</evidence>
<protein>
    <recommendedName>
        <fullName evidence="4 13">Threonylcarbamoyl-AMP synthase</fullName>
        <shortName evidence="13">TC-AMP synthase</shortName>
        <ecNumber evidence="3 13">2.7.7.87</ecNumber>
    </recommendedName>
    <alternativeName>
        <fullName evidence="11 13">L-threonylcarbamoyladenylate synthase</fullName>
    </alternativeName>
</protein>
<evidence type="ECO:0000256" key="1">
    <source>
        <dbReference type="ARBA" id="ARBA00004496"/>
    </source>
</evidence>
<evidence type="ECO:0000256" key="10">
    <source>
        <dbReference type="ARBA" id="ARBA00022840"/>
    </source>
</evidence>
<comment type="catalytic activity">
    <reaction evidence="12 13">
        <text>L-threonine + hydrogencarbonate + ATP = L-threonylcarbamoyladenylate + diphosphate + H2O</text>
        <dbReference type="Rhea" id="RHEA:36407"/>
        <dbReference type="ChEBI" id="CHEBI:15377"/>
        <dbReference type="ChEBI" id="CHEBI:17544"/>
        <dbReference type="ChEBI" id="CHEBI:30616"/>
        <dbReference type="ChEBI" id="CHEBI:33019"/>
        <dbReference type="ChEBI" id="CHEBI:57926"/>
        <dbReference type="ChEBI" id="CHEBI:73682"/>
        <dbReference type="EC" id="2.7.7.87"/>
    </reaction>
</comment>
<evidence type="ECO:0000256" key="11">
    <source>
        <dbReference type="ARBA" id="ARBA00029774"/>
    </source>
</evidence>
<comment type="caution">
    <text evidence="15">The sequence shown here is derived from an EMBL/GenBank/DDBJ whole genome shotgun (WGS) entry which is preliminary data.</text>
</comment>
<dbReference type="PANTHER" id="PTHR17490">
    <property type="entry name" value="SUA5"/>
    <property type="match status" value="1"/>
</dbReference>
<evidence type="ECO:0000256" key="6">
    <source>
        <dbReference type="ARBA" id="ARBA00022679"/>
    </source>
</evidence>
<evidence type="ECO:0000256" key="8">
    <source>
        <dbReference type="ARBA" id="ARBA00022695"/>
    </source>
</evidence>
<keyword evidence="7 13" id="KW-0819">tRNA processing</keyword>
<keyword evidence="9 13" id="KW-0547">Nucleotide-binding</keyword>
<evidence type="ECO:0000313" key="16">
    <source>
        <dbReference type="Proteomes" id="UP001596016"/>
    </source>
</evidence>
<dbReference type="RefSeq" id="WP_378228127.1">
    <property type="nucleotide sequence ID" value="NZ_JBHSLL010000012.1"/>
</dbReference>
<sequence>MRINKGSASKVAQILPAYEAFEPALALLRQGDVVAVPTETVYGLAGDATNGTAIARIYEAKGRPRFNPLIAHVSDMDMAMRIGLFDPLSQKLAQTFWPGPLTLVVPLKPDANIHPLATAGLATIALRMPRGFAARLIAAFGHPLAAPSANTSGRISGTSAQAVAADLGGRISLVVDDGATPVGLESTILKVEDGKVRLLRPGGIAAEEIEAALGTRLERGAKGIEAPGMMVSHYAPVAGMRLDVGQVYPGEALLAFGSKRVKGADRAAMLLNLSPLGDLREAASNLFSFMQQLDRTGVSMIAVEPVPMQGLGEAINDRLARAAAPRNGS</sequence>
<comment type="subcellular location">
    <subcellularLocation>
        <location evidence="1 13">Cytoplasm</location>
    </subcellularLocation>
</comment>
<evidence type="ECO:0000256" key="13">
    <source>
        <dbReference type="PIRNR" id="PIRNR004930"/>
    </source>
</evidence>
<accession>A0ABW0GV36</accession>
<evidence type="ECO:0000256" key="2">
    <source>
        <dbReference type="ARBA" id="ARBA00007663"/>
    </source>
</evidence>
<evidence type="ECO:0000256" key="4">
    <source>
        <dbReference type="ARBA" id="ARBA00015492"/>
    </source>
</evidence>
<evidence type="ECO:0000256" key="3">
    <source>
        <dbReference type="ARBA" id="ARBA00012584"/>
    </source>
</evidence>
<gene>
    <name evidence="15" type="ORF">ACFPLB_04515</name>
</gene>
<evidence type="ECO:0000256" key="7">
    <source>
        <dbReference type="ARBA" id="ARBA00022694"/>
    </source>
</evidence>
<dbReference type="InterPro" id="IPR006070">
    <property type="entry name" value="Sua5-like_dom"/>
</dbReference>
<keyword evidence="8 13" id="KW-0548">Nucleotidyltransferase</keyword>
<evidence type="ECO:0000256" key="9">
    <source>
        <dbReference type="ARBA" id="ARBA00022741"/>
    </source>
</evidence>
<comment type="function">
    <text evidence="13">Required for the formation of a threonylcarbamoyl group on adenosine at position 37 (t(6)A37) in tRNAs that read codons beginning with adenine.</text>
</comment>
<keyword evidence="5 13" id="KW-0963">Cytoplasm</keyword>
<dbReference type="EMBL" id="JBHSLL010000012">
    <property type="protein sequence ID" value="MFC5385229.1"/>
    <property type="molecule type" value="Genomic_DNA"/>
</dbReference>
<evidence type="ECO:0000313" key="15">
    <source>
        <dbReference type="EMBL" id="MFC5385229.1"/>
    </source>
</evidence>
<dbReference type="PIRSF" id="PIRSF004930">
    <property type="entry name" value="Tln_factor_SUA5"/>
    <property type="match status" value="1"/>
</dbReference>
<dbReference type="SUPFAM" id="SSF55821">
    <property type="entry name" value="YrdC/RibB"/>
    <property type="match status" value="1"/>
</dbReference>
<dbReference type="EC" id="2.7.7.87" evidence="3 13"/>
<dbReference type="Pfam" id="PF01300">
    <property type="entry name" value="Sua5_yciO_yrdC"/>
    <property type="match status" value="1"/>
</dbReference>
<feature type="domain" description="YrdC-like" evidence="14">
    <location>
        <begin position="18"/>
        <end position="204"/>
    </location>
</feature>
<comment type="similarity">
    <text evidence="2 13">Belongs to the SUA5 family.</text>
</comment>
<dbReference type="InterPro" id="IPR010923">
    <property type="entry name" value="T(6)A37_SUA5"/>
</dbReference>
<evidence type="ECO:0000256" key="5">
    <source>
        <dbReference type="ARBA" id="ARBA00022490"/>
    </source>
</evidence>
<reference evidence="16" key="1">
    <citation type="journal article" date="2019" name="Int. J. Syst. Evol. Microbiol.">
        <title>The Global Catalogue of Microorganisms (GCM) 10K type strain sequencing project: providing services to taxonomists for standard genome sequencing and annotation.</title>
        <authorList>
            <consortium name="The Broad Institute Genomics Platform"/>
            <consortium name="The Broad Institute Genome Sequencing Center for Infectious Disease"/>
            <person name="Wu L."/>
            <person name="Ma J."/>
        </authorList>
    </citation>
    <scope>NUCLEOTIDE SEQUENCE [LARGE SCALE GENOMIC DNA]</scope>
    <source>
        <strain evidence="16">CGMCC 4.1415</strain>
    </source>
</reference>
<dbReference type="Gene3D" id="3.40.50.11030">
    <property type="entry name" value="Threonylcarbamoyl-AMP synthase, C-terminal domain"/>
    <property type="match status" value="1"/>
</dbReference>
<evidence type="ECO:0000259" key="14">
    <source>
        <dbReference type="PROSITE" id="PS51163"/>
    </source>
</evidence>
<dbReference type="GO" id="GO:0061710">
    <property type="term" value="F:L-threonylcarbamoyladenylate synthase"/>
    <property type="evidence" value="ECO:0007669"/>
    <property type="project" value="UniProtKB-EC"/>
</dbReference>
<keyword evidence="16" id="KW-1185">Reference proteome</keyword>
<dbReference type="InterPro" id="IPR017945">
    <property type="entry name" value="DHBP_synth_RibB-like_a/b_dom"/>
</dbReference>
<dbReference type="Pfam" id="PF03481">
    <property type="entry name" value="Sua5_C"/>
    <property type="match status" value="1"/>
</dbReference>